<evidence type="ECO:0000313" key="2">
    <source>
        <dbReference type="Proteomes" id="UP001157006"/>
    </source>
</evidence>
<dbReference type="EMBL" id="OX451737">
    <property type="protein sequence ID" value="CAI8596113.1"/>
    <property type="molecule type" value="Genomic_DNA"/>
</dbReference>
<name>A0AAV0ZG85_VICFA</name>
<organism evidence="1 2">
    <name type="scientific">Vicia faba</name>
    <name type="common">Broad bean</name>
    <name type="synonym">Faba vulgaris</name>
    <dbReference type="NCBI Taxonomy" id="3906"/>
    <lineage>
        <taxon>Eukaryota</taxon>
        <taxon>Viridiplantae</taxon>
        <taxon>Streptophyta</taxon>
        <taxon>Embryophyta</taxon>
        <taxon>Tracheophyta</taxon>
        <taxon>Spermatophyta</taxon>
        <taxon>Magnoliopsida</taxon>
        <taxon>eudicotyledons</taxon>
        <taxon>Gunneridae</taxon>
        <taxon>Pentapetalae</taxon>
        <taxon>rosids</taxon>
        <taxon>fabids</taxon>
        <taxon>Fabales</taxon>
        <taxon>Fabaceae</taxon>
        <taxon>Papilionoideae</taxon>
        <taxon>50 kb inversion clade</taxon>
        <taxon>NPAAA clade</taxon>
        <taxon>Hologalegina</taxon>
        <taxon>IRL clade</taxon>
        <taxon>Fabeae</taxon>
        <taxon>Vicia</taxon>
    </lineage>
</organism>
<dbReference type="AlphaFoldDB" id="A0AAV0ZG85"/>
<accession>A0AAV0ZG85</accession>
<keyword evidence="2" id="KW-1185">Reference proteome</keyword>
<dbReference type="Proteomes" id="UP001157006">
    <property type="component" value="Chromosome 2"/>
</dbReference>
<proteinExistence type="predicted"/>
<gene>
    <name evidence="1" type="ORF">VFH_II019200</name>
</gene>
<sequence length="163" mass="18865">MVNIFLGFRVNIAILEIPWLESSSSLKPNRRRTYSIHHLFSRTPSSNIVPLVQNCSLANKSQFMKACKNDELLQHSPKYMIRLQNGLIYVYGLFDYVQGLKMAIMFSLLEASIPITPEEEHYPVLSVSVSRNLIQVPYLTLKRNNYHLLPMPNFFLYVIFGVI</sequence>
<evidence type="ECO:0000313" key="1">
    <source>
        <dbReference type="EMBL" id="CAI8596113.1"/>
    </source>
</evidence>
<reference evidence="1 2" key="1">
    <citation type="submission" date="2023-01" db="EMBL/GenBank/DDBJ databases">
        <authorList>
            <person name="Kreplak J."/>
        </authorList>
    </citation>
    <scope>NUCLEOTIDE SEQUENCE [LARGE SCALE GENOMIC DNA]</scope>
</reference>
<protein>
    <submittedName>
        <fullName evidence="1">Uncharacterized protein</fullName>
    </submittedName>
</protein>